<dbReference type="Proteomes" id="UP000184330">
    <property type="component" value="Unassembled WGS sequence"/>
</dbReference>
<feature type="region of interest" description="Disordered" evidence="1">
    <location>
        <begin position="12"/>
        <end position="32"/>
    </location>
</feature>
<reference evidence="2 3" key="1">
    <citation type="submission" date="2016-03" db="EMBL/GenBank/DDBJ databases">
        <authorList>
            <person name="Ploux O."/>
        </authorList>
    </citation>
    <scope>NUCLEOTIDE SEQUENCE [LARGE SCALE GENOMIC DNA]</scope>
    <source>
        <strain evidence="2 3">UAMH 11012</strain>
    </source>
</reference>
<accession>A0A1L7WLD4</accession>
<proteinExistence type="predicted"/>
<keyword evidence="3" id="KW-1185">Reference proteome</keyword>
<sequence>MHFATVAKGLTLTKSHSHTHDDPPPAAQPKPLEPHKIHKLTTLEEFEQTLIDHHHRRIIVFCVTTTYKDPDVDEEGWYHHYERLNDVHFVRVDLDVSEELEERLKPKVKPCWFSFHKGMETGWSSGGMKRFMQVHSERKGSH</sequence>
<dbReference type="EMBL" id="FJOG01000004">
    <property type="protein sequence ID" value="CZR53579.1"/>
    <property type="molecule type" value="Genomic_DNA"/>
</dbReference>
<dbReference type="SUPFAM" id="SSF52833">
    <property type="entry name" value="Thioredoxin-like"/>
    <property type="match status" value="1"/>
</dbReference>
<dbReference type="InterPro" id="IPR036249">
    <property type="entry name" value="Thioredoxin-like_sf"/>
</dbReference>
<dbReference type="OrthoDB" id="3495587at2759"/>
<evidence type="ECO:0000256" key="1">
    <source>
        <dbReference type="SAM" id="MobiDB-lite"/>
    </source>
</evidence>
<name>A0A1L7WLD4_9HELO</name>
<organism evidence="2 3">
    <name type="scientific">Phialocephala subalpina</name>
    <dbReference type="NCBI Taxonomy" id="576137"/>
    <lineage>
        <taxon>Eukaryota</taxon>
        <taxon>Fungi</taxon>
        <taxon>Dikarya</taxon>
        <taxon>Ascomycota</taxon>
        <taxon>Pezizomycotina</taxon>
        <taxon>Leotiomycetes</taxon>
        <taxon>Helotiales</taxon>
        <taxon>Mollisiaceae</taxon>
        <taxon>Phialocephala</taxon>
        <taxon>Phialocephala fortinii species complex</taxon>
    </lineage>
</organism>
<protein>
    <submittedName>
        <fullName evidence="2">Uncharacterized protein</fullName>
    </submittedName>
</protein>
<evidence type="ECO:0000313" key="3">
    <source>
        <dbReference type="Proteomes" id="UP000184330"/>
    </source>
</evidence>
<dbReference type="AlphaFoldDB" id="A0A1L7WLD4"/>
<gene>
    <name evidence="2" type="ORF">PAC_03459</name>
</gene>
<evidence type="ECO:0000313" key="2">
    <source>
        <dbReference type="EMBL" id="CZR53579.1"/>
    </source>
</evidence>